<proteinExistence type="predicted"/>
<gene>
    <name evidence="1" type="ORF">FPE_LOCUS32646</name>
</gene>
<dbReference type="EMBL" id="OU503056">
    <property type="protein sequence ID" value="CAI9785216.1"/>
    <property type="molecule type" value="Genomic_DNA"/>
</dbReference>
<dbReference type="AlphaFoldDB" id="A0AAD2EEJ8"/>
<evidence type="ECO:0000313" key="2">
    <source>
        <dbReference type="Proteomes" id="UP000834106"/>
    </source>
</evidence>
<protein>
    <submittedName>
        <fullName evidence="1">Uncharacterized protein</fullName>
    </submittedName>
</protein>
<dbReference type="PANTHER" id="PTHR32303:SF18">
    <property type="entry name" value="POLYVINYLALCOHOL DEHYDROGENASE-LIKE"/>
    <property type="match status" value="1"/>
</dbReference>
<sequence length="101" mass="10667">MECGMQPPRLYTNIVNGNNLPFTLQPSRTTTAGGLAPLDADTGEILWSTENSSNDTTHGRMGAILWSFNIGATTYGGASASYGCVIISQVYSIGLARSHPT</sequence>
<organism evidence="1 2">
    <name type="scientific">Fraxinus pennsylvanica</name>
    <dbReference type="NCBI Taxonomy" id="56036"/>
    <lineage>
        <taxon>Eukaryota</taxon>
        <taxon>Viridiplantae</taxon>
        <taxon>Streptophyta</taxon>
        <taxon>Embryophyta</taxon>
        <taxon>Tracheophyta</taxon>
        <taxon>Spermatophyta</taxon>
        <taxon>Magnoliopsida</taxon>
        <taxon>eudicotyledons</taxon>
        <taxon>Gunneridae</taxon>
        <taxon>Pentapetalae</taxon>
        <taxon>asterids</taxon>
        <taxon>lamiids</taxon>
        <taxon>Lamiales</taxon>
        <taxon>Oleaceae</taxon>
        <taxon>Oleeae</taxon>
        <taxon>Fraxinus</taxon>
    </lineage>
</organism>
<name>A0AAD2EEJ8_9LAMI</name>
<dbReference type="PANTHER" id="PTHR32303">
    <property type="entry name" value="QUINOPROTEIN ALCOHOL DEHYDROGENASE (CYTOCHROME C)"/>
    <property type="match status" value="1"/>
</dbReference>
<reference evidence="1" key="1">
    <citation type="submission" date="2023-05" db="EMBL/GenBank/DDBJ databases">
        <authorList>
            <person name="Huff M."/>
        </authorList>
    </citation>
    <scope>NUCLEOTIDE SEQUENCE</scope>
</reference>
<evidence type="ECO:0000313" key="1">
    <source>
        <dbReference type="EMBL" id="CAI9785216.1"/>
    </source>
</evidence>
<accession>A0AAD2EEJ8</accession>
<dbReference type="Proteomes" id="UP000834106">
    <property type="component" value="Chromosome 21"/>
</dbReference>
<keyword evidence="2" id="KW-1185">Reference proteome</keyword>